<dbReference type="EMBL" id="FNBM01000009">
    <property type="protein sequence ID" value="SDG29291.1"/>
    <property type="molecule type" value="Genomic_DNA"/>
</dbReference>
<gene>
    <name evidence="1" type="ORF">SAMN05216381_3607</name>
</gene>
<dbReference type="AlphaFoldDB" id="A0A1G7T216"/>
<evidence type="ECO:0000313" key="2">
    <source>
        <dbReference type="Proteomes" id="UP000243378"/>
    </source>
</evidence>
<reference evidence="1 2" key="1">
    <citation type="submission" date="2016-10" db="EMBL/GenBank/DDBJ databases">
        <authorList>
            <person name="de Groot N.N."/>
        </authorList>
    </citation>
    <scope>NUCLEOTIDE SEQUENCE [LARGE SCALE GENOMIC DNA]</scope>
    <source>
        <strain evidence="1 2">LMG 25475</strain>
    </source>
</reference>
<dbReference type="Proteomes" id="UP000243378">
    <property type="component" value="Unassembled WGS sequence"/>
</dbReference>
<proteinExistence type="predicted"/>
<evidence type="ECO:0000313" key="1">
    <source>
        <dbReference type="EMBL" id="SDG29291.1"/>
    </source>
</evidence>
<sequence>MRKKSVQTAKRIKNCSHPLVRKAYYLGLPGEGYVCVACGERGDTPDWPCGKLQLTVTVH</sequence>
<accession>A0A1G7T216</accession>
<protein>
    <submittedName>
        <fullName evidence="1">Uncharacterized protein</fullName>
    </submittedName>
</protein>
<organism evidence="1 2">
    <name type="scientific">Phytopseudomonas seleniipraecipitans</name>
    <dbReference type="NCBI Taxonomy" id="640205"/>
    <lineage>
        <taxon>Bacteria</taxon>
        <taxon>Pseudomonadati</taxon>
        <taxon>Pseudomonadota</taxon>
        <taxon>Gammaproteobacteria</taxon>
        <taxon>Pseudomonadales</taxon>
        <taxon>Pseudomonadaceae</taxon>
        <taxon>Phytopseudomonas</taxon>
    </lineage>
</organism>
<name>A0A1G7T216_9GAMM</name>